<feature type="chain" id="PRO_5026053817" evidence="2">
    <location>
        <begin position="25"/>
        <end position="236"/>
    </location>
</feature>
<feature type="signal peptide" evidence="2">
    <location>
        <begin position="1"/>
        <end position="24"/>
    </location>
</feature>
<comment type="caution">
    <text evidence="3">The sequence shown here is derived from an EMBL/GenBank/DDBJ whole genome shotgun (WGS) entry which is preliminary data.</text>
</comment>
<evidence type="ECO:0000256" key="2">
    <source>
        <dbReference type="SAM" id="SignalP"/>
    </source>
</evidence>
<dbReference type="AlphaFoldDB" id="A0A6G0TRV0"/>
<proteinExistence type="predicted"/>
<gene>
    <name evidence="3" type="ORF">AGLY_007063</name>
</gene>
<reference evidence="3 4" key="1">
    <citation type="submission" date="2019-08" db="EMBL/GenBank/DDBJ databases">
        <title>The genome of the soybean aphid Biotype 1, its phylome, world population structure and adaptation to the North American continent.</title>
        <authorList>
            <person name="Giordano R."/>
            <person name="Donthu R.K."/>
            <person name="Hernandez A.G."/>
            <person name="Wright C.L."/>
            <person name="Zimin A.V."/>
        </authorList>
    </citation>
    <scope>NUCLEOTIDE SEQUENCE [LARGE SCALE GENOMIC DNA]</scope>
    <source>
        <tissue evidence="3">Whole aphids</tissue>
    </source>
</reference>
<accession>A0A6G0TRV0</accession>
<name>A0A6G0TRV0_APHGL</name>
<dbReference type="Proteomes" id="UP000475862">
    <property type="component" value="Unassembled WGS sequence"/>
</dbReference>
<evidence type="ECO:0000256" key="1">
    <source>
        <dbReference type="SAM" id="MobiDB-lite"/>
    </source>
</evidence>
<sequence length="236" mass="27230">MKSLKAKLIIQIITFILIFGDAYADDDNAANDDGVKNVVNLFNNYIYSSGFANTNIEKKMLDLSTIIELIQRGYVYKNALLKAYIDYLRNEKLKADNTDDKQNISTDEKESISIDEQQSISNGEDTSTNPSYLDTVKKLYLNSWCHKNASSMIGYSDERKKRFKRVFENRAKDLNQALYACVLKADGFIQENAEKSYAFIEIETRQNKKKISELGNNFNYINRKNKIFYFSDDINS</sequence>
<organism evidence="3 4">
    <name type="scientific">Aphis glycines</name>
    <name type="common">Soybean aphid</name>
    <dbReference type="NCBI Taxonomy" id="307491"/>
    <lineage>
        <taxon>Eukaryota</taxon>
        <taxon>Metazoa</taxon>
        <taxon>Ecdysozoa</taxon>
        <taxon>Arthropoda</taxon>
        <taxon>Hexapoda</taxon>
        <taxon>Insecta</taxon>
        <taxon>Pterygota</taxon>
        <taxon>Neoptera</taxon>
        <taxon>Paraneoptera</taxon>
        <taxon>Hemiptera</taxon>
        <taxon>Sternorrhyncha</taxon>
        <taxon>Aphidomorpha</taxon>
        <taxon>Aphidoidea</taxon>
        <taxon>Aphididae</taxon>
        <taxon>Aphidini</taxon>
        <taxon>Aphis</taxon>
        <taxon>Aphis</taxon>
    </lineage>
</organism>
<evidence type="ECO:0000313" key="4">
    <source>
        <dbReference type="Proteomes" id="UP000475862"/>
    </source>
</evidence>
<keyword evidence="4" id="KW-1185">Reference proteome</keyword>
<evidence type="ECO:0000313" key="3">
    <source>
        <dbReference type="EMBL" id="KAE9536661.1"/>
    </source>
</evidence>
<feature type="compositionally biased region" description="Basic and acidic residues" evidence="1">
    <location>
        <begin position="99"/>
        <end position="112"/>
    </location>
</feature>
<protein>
    <submittedName>
        <fullName evidence="3">Uncharacterized protein</fullName>
    </submittedName>
</protein>
<feature type="region of interest" description="Disordered" evidence="1">
    <location>
        <begin position="99"/>
        <end position="128"/>
    </location>
</feature>
<dbReference type="EMBL" id="VYZN01000022">
    <property type="protein sequence ID" value="KAE9536661.1"/>
    <property type="molecule type" value="Genomic_DNA"/>
</dbReference>
<keyword evidence="2" id="KW-0732">Signal</keyword>